<protein>
    <recommendedName>
        <fullName evidence="5">Ribosomal protein S2</fullName>
    </recommendedName>
</protein>
<dbReference type="Gene3D" id="3.40.50.10490">
    <property type="entry name" value="Glucose-6-phosphate isomerase like protein, domain 1"/>
    <property type="match status" value="1"/>
</dbReference>
<dbReference type="CDD" id="cd01425">
    <property type="entry name" value="RPS2"/>
    <property type="match status" value="1"/>
</dbReference>
<dbReference type="RefSeq" id="XP_064711808.1">
    <property type="nucleotide sequence ID" value="XM_064843948.1"/>
</dbReference>
<accession>A0AAV9NQ64</accession>
<feature type="region of interest" description="Disordered" evidence="2">
    <location>
        <begin position="430"/>
        <end position="449"/>
    </location>
</feature>
<dbReference type="GeneID" id="89968539"/>
<dbReference type="SUPFAM" id="SSF52313">
    <property type="entry name" value="Ribosomal protein S2"/>
    <property type="match status" value="1"/>
</dbReference>
<feature type="compositionally biased region" description="Basic and acidic residues" evidence="2">
    <location>
        <begin position="131"/>
        <end position="141"/>
    </location>
</feature>
<feature type="region of interest" description="Disordered" evidence="2">
    <location>
        <begin position="48"/>
        <end position="141"/>
    </location>
</feature>
<evidence type="ECO:0000256" key="2">
    <source>
        <dbReference type="SAM" id="MobiDB-lite"/>
    </source>
</evidence>
<evidence type="ECO:0000313" key="3">
    <source>
        <dbReference type="EMBL" id="KAK5064484.1"/>
    </source>
</evidence>
<evidence type="ECO:0000313" key="4">
    <source>
        <dbReference type="Proteomes" id="UP001358417"/>
    </source>
</evidence>
<dbReference type="GO" id="GO:0003735">
    <property type="term" value="F:structural constituent of ribosome"/>
    <property type="evidence" value="ECO:0007669"/>
    <property type="project" value="InterPro"/>
</dbReference>
<dbReference type="GO" id="GO:0006412">
    <property type="term" value="P:translation"/>
    <property type="evidence" value="ECO:0007669"/>
    <property type="project" value="InterPro"/>
</dbReference>
<dbReference type="HAMAP" id="MF_00291_B">
    <property type="entry name" value="Ribosomal_uS2_B"/>
    <property type="match status" value="1"/>
</dbReference>
<organism evidence="3 4">
    <name type="scientific">Exophiala bonariae</name>
    <dbReference type="NCBI Taxonomy" id="1690606"/>
    <lineage>
        <taxon>Eukaryota</taxon>
        <taxon>Fungi</taxon>
        <taxon>Dikarya</taxon>
        <taxon>Ascomycota</taxon>
        <taxon>Pezizomycotina</taxon>
        <taxon>Eurotiomycetes</taxon>
        <taxon>Chaetothyriomycetidae</taxon>
        <taxon>Chaetothyriales</taxon>
        <taxon>Herpotrichiellaceae</taxon>
        <taxon>Exophiala</taxon>
    </lineage>
</organism>
<dbReference type="AlphaFoldDB" id="A0AAV9NQ64"/>
<dbReference type="Proteomes" id="UP001358417">
    <property type="component" value="Unassembled WGS sequence"/>
</dbReference>
<proteinExistence type="inferred from homology"/>
<dbReference type="InterPro" id="IPR001865">
    <property type="entry name" value="Ribosomal_uS2"/>
</dbReference>
<comment type="caution">
    <text evidence="3">The sequence shown here is derived from an EMBL/GenBank/DDBJ whole genome shotgun (WGS) entry which is preliminary data.</text>
</comment>
<feature type="compositionally biased region" description="Basic and acidic residues" evidence="2">
    <location>
        <begin position="98"/>
        <end position="119"/>
    </location>
</feature>
<dbReference type="NCBIfam" id="TIGR01011">
    <property type="entry name" value="rpsB_bact"/>
    <property type="match status" value="1"/>
</dbReference>
<dbReference type="PRINTS" id="PR00395">
    <property type="entry name" value="RIBOSOMALS2"/>
</dbReference>
<keyword evidence="4" id="KW-1185">Reference proteome</keyword>
<sequence length="449" mass="50100">MILRQFCVRHGRTVLSQPSRTCLRSASSNNHVDNSMFQQSNQDLKRRDFIQGHPDDPSSILDTTQKPPTAATRRLDGAVESSANSLKGLQSEASGLSHAERIMKLDDLTTLHQRERPSTEVEGEDQPTTRLDPKNLKPTRWPRDPGFVDHWPEHGKNLHELDRYFAGYMARKHRGTDNVNRYDPAKNITNPPTPDELTLPMLLANQTHLGHATSLWNPANSSYITGVRDGIHIISLDITYAYLKRAAKVVEQVAKRGGIILFVGTRDGMRDIIVRAAKEAKGYHIFDRWVPGTLTNGQQILGQCAVQVVDRHDKKIDEYDDMLSQGRHQVARPDLVVCMNPLENEVLLHECGLFTIPTIGVIDTDANPAWVTYPIPANDDSLRSIALISGLLAHAAKEGQRQRIEAAESGKTTYQPELVQRALERAQTLVDLDVQESSSNEQSKEGATA</sequence>
<comment type="similarity">
    <text evidence="1">Belongs to the universal ribosomal protein uS2 family.</text>
</comment>
<dbReference type="Pfam" id="PF00318">
    <property type="entry name" value="Ribosomal_S2"/>
    <property type="match status" value="1"/>
</dbReference>
<dbReference type="InterPro" id="IPR005706">
    <property type="entry name" value="Ribosomal_uS2_bac/mit/plastid"/>
</dbReference>
<evidence type="ECO:0000256" key="1">
    <source>
        <dbReference type="ARBA" id="ARBA00006242"/>
    </source>
</evidence>
<dbReference type="InterPro" id="IPR023591">
    <property type="entry name" value="Ribosomal_uS2_flav_dom_sf"/>
</dbReference>
<reference evidence="3 4" key="1">
    <citation type="submission" date="2023-08" db="EMBL/GenBank/DDBJ databases">
        <title>Black Yeasts Isolated from many extreme environments.</title>
        <authorList>
            <person name="Coleine C."/>
            <person name="Stajich J.E."/>
            <person name="Selbmann L."/>
        </authorList>
    </citation>
    <scope>NUCLEOTIDE SEQUENCE [LARGE SCALE GENOMIC DNA]</scope>
    <source>
        <strain evidence="3 4">CCFEE 5792</strain>
    </source>
</reference>
<dbReference type="PANTHER" id="PTHR12534">
    <property type="entry name" value="30S RIBOSOMAL PROTEIN S2 PROKARYOTIC AND ORGANELLAR"/>
    <property type="match status" value="1"/>
</dbReference>
<feature type="compositionally biased region" description="Polar residues" evidence="2">
    <location>
        <begin position="81"/>
        <end position="94"/>
    </location>
</feature>
<dbReference type="GO" id="GO:0005763">
    <property type="term" value="C:mitochondrial small ribosomal subunit"/>
    <property type="evidence" value="ECO:0007669"/>
    <property type="project" value="TreeGrafter"/>
</dbReference>
<gene>
    <name evidence="3" type="ORF">LTR84_000317</name>
</gene>
<dbReference type="EMBL" id="JAVRRD010000001">
    <property type="protein sequence ID" value="KAK5064484.1"/>
    <property type="molecule type" value="Genomic_DNA"/>
</dbReference>
<dbReference type="PANTHER" id="PTHR12534:SF0">
    <property type="entry name" value="SMALL RIBOSOMAL SUBUNIT PROTEIN US2M"/>
    <property type="match status" value="1"/>
</dbReference>
<name>A0AAV9NQ64_9EURO</name>
<evidence type="ECO:0008006" key="5">
    <source>
        <dbReference type="Google" id="ProtNLM"/>
    </source>
</evidence>